<reference evidence="2" key="2">
    <citation type="submission" date="2022-01" db="EMBL/GenBank/DDBJ databases">
        <authorList>
            <person name="Yamashiro T."/>
            <person name="Shiraishi A."/>
            <person name="Satake H."/>
            <person name="Nakayama K."/>
        </authorList>
    </citation>
    <scope>NUCLEOTIDE SEQUENCE</scope>
</reference>
<protein>
    <submittedName>
        <fullName evidence="2">Uncharacterized protein</fullName>
    </submittedName>
</protein>
<reference evidence="2" key="1">
    <citation type="journal article" date="2022" name="Int. J. Mol. Sci.">
        <title>Draft Genome of Tanacetum Coccineum: Genomic Comparison of Closely Related Tanacetum-Family Plants.</title>
        <authorList>
            <person name="Yamashiro T."/>
            <person name="Shiraishi A."/>
            <person name="Nakayama K."/>
            <person name="Satake H."/>
        </authorList>
    </citation>
    <scope>NUCLEOTIDE SEQUENCE</scope>
</reference>
<organism evidence="2 3">
    <name type="scientific">Tanacetum coccineum</name>
    <dbReference type="NCBI Taxonomy" id="301880"/>
    <lineage>
        <taxon>Eukaryota</taxon>
        <taxon>Viridiplantae</taxon>
        <taxon>Streptophyta</taxon>
        <taxon>Embryophyta</taxon>
        <taxon>Tracheophyta</taxon>
        <taxon>Spermatophyta</taxon>
        <taxon>Magnoliopsida</taxon>
        <taxon>eudicotyledons</taxon>
        <taxon>Gunneridae</taxon>
        <taxon>Pentapetalae</taxon>
        <taxon>asterids</taxon>
        <taxon>campanulids</taxon>
        <taxon>Asterales</taxon>
        <taxon>Asteraceae</taxon>
        <taxon>Asteroideae</taxon>
        <taxon>Anthemideae</taxon>
        <taxon>Anthemidinae</taxon>
        <taxon>Tanacetum</taxon>
    </lineage>
</organism>
<feature type="compositionally biased region" description="Basic and acidic residues" evidence="1">
    <location>
        <begin position="84"/>
        <end position="101"/>
    </location>
</feature>
<evidence type="ECO:0000313" key="3">
    <source>
        <dbReference type="Proteomes" id="UP001151760"/>
    </source>
</evidence>
<feature type="region of interest" description="Disordered" evidence="1">
    <location>
        <begin position="71"/>
        <end position="101"/>
    </location>
</feature>
<gene>
    <name evidence="2" type="ORF">Tco_1005097</name>
</gene>
<evidence type="ECO:0000256" key="1">
    <source>
        <dbReference type="SAM" id="MobiDB-lite"/>
    </source>
</evidence>
<sequence>MLGTILEYLRYDVCSPFRLCLISNGVILDDGVLNGILDTSGAMVEILKGQLGDQAKEGQEWEVVAESCHNGEEEQVEISVTEGSGKHHEAESRSKRSRRAE</sequence>
<keyword evidence="3" id="KW-1185">Reference proteome</keyword>
<dbReference type="EMBL" id="BQNB010017298">
    <property type="protein sequence ID" value="GJT61564.1"/>
    <property type="molecule type" value="Genomic_DNA"/>
</dbReference>
<dbReference type="Proteomes" id="UP001151760">
    <property type="component" value="Unassembled WGS sequence"/>
</dbReference>
<accession>A0ABQ5FET7</accession>
<comment type="caution">
    <text evidence="2">The sequence shown here is derived from an EMBL/GenBank/DDBJ whole genome shotgun (WGS) entry which is preliminary data.</text>
</comment>
<proteinExistence type="predicted"/>
<evidence type="ECO:0000313" key="2">
    <source>
        <dbReference type="EMBL" id="GJT61564.1"/>
    </source>
</evidence>
<name>A0ABQ5FET7_9ASTR</name>